<name>A0A2G5PER0_9MYCO</name>
<dbReference type="Proteomes" id="UP000230551">
    <property type="component" value="Unassembled WGS sequence"/>
</dbReference>
<keyword evidence="1" id="KW-1133">Transmembrane helix</keyword>
<keyword evidence="3" id="KW-1185">Reference proteome</keyword>
<dbReference type="EMBL" id="PDCN02000003">
    <property type="protein sequence ID" value="PIB76799.1"/>
    <property type="molecule type" value="Genomic_DNA"/>
</dbReference>
<reference evidence="2 3" key="1">
    <citation type="journal article" date="2017" name="Infect. Genet. Evol.">
        <title>The new phylogeny of the genus Mycobacterium: The old and the news.</title>
        <authorList>
            <person name="Tortoli E."/>
            <person name="Fedrizzi T."/>
            <person name="Meehan C.J."/>
            <person name="Trovato A."/>
            <person name="Grottola A."/>
            <person name="Giacobazzi E."/>
            <person name="Serpini G.F."/>
            <person name="Tagliazucchi S."/>
            <person name="Fabio A."/>
            <person name="Bettua C."/>
            <person name="Bertorelli R."/>
            <person name="Frascaro F."/>
            <person name="De Sanctis V."/>
            <person name="Pecorari M."/>
            <person name="Jousson O."/>
            <person name="Segata N."/>
            <person name="Cirillo D.M."/>
        </authorList>
    </citation>
    <scope>NUCLEOTIDE SEQUENCE [LARGE SCALE GENOMIC DNA]</scope>
    <source>
        <strain evidence="2 3">CIP1034565</strain>
    </source>
</reference>
<evidence type="ECO:0000313" key="2">
    <source>
        <dbReference type="EMBL" id="PIB76799.1"/>
    </source>
</evidence>
<keyword evidence="1" id="KW-0812">Transmembrane</keyword>
<keyword evidence="1" id="KW-0472">Membrane</keyword>
<feature type="transmembrane region" description="Helical" evidence="1">
    <location>
        <begin position="27"/>
        <end position="45"/>
    </location>
</feature>
<gene>
    <name evidence="2" type="ORF">CQY22_003890</name>
</gene>
<dbReference type="AlphaFoldDB" id="A0A2G5PER0"/>
<organism evidence="2 3">
    <name type="scientific">Mycolicibacterium brumae</name>
    <dbReference type="NCBI Taxonomy" id="85968"/>
    <lineage>
        <taxon>Bacteria</taxon>
        <taxon>Bacillati</taxon>
        <taxon>Actinomycetota</taxon>
        <taxon>Actinomycetes</taxon>
        <taxon>Mycobacteriales</taxon>
        <taxon>Mycobacteriaceae</taxon>
        <taxon>Mycolicibacterium</taxon>
    </lineage>
</organism>
<dbReference type="OrthoDB" id="4775389at2"/>
<comment type="caution">
    <text evidence="2">The sequence shown here is derived from an EMBL/GenBank/DDBJ whole genome shotgun (WGS) entry which is preliminary data.</text>
</comment>
<sequence length="117" mass="12882">MTEFLTATMVLLAEEDVQNRGPDFGKASPIALLILVLLLIAVLLLGRSMGKQLRKVPENFDDVPAADPKLRKRARKLHHEREVDELRDVEATVEAKFERAVEEAAGEKPAGDAKPGV</sequence>
<protein>
    <submittedName>
        <fullName evidence="2">Uncharacterized protein</fullName>
    </submittedName>
</protein>
<evidence type="ECO:0000256" key="1">
    <source>
        <dbReference type="SAM" id="Phobius"/>
    </source>
</evidence>
<dbReference type="STRING" id="85968.GCA_900073015_02396"/>
<evidence type="ECO:0000313" key="3">
    <source>
        <dbReference type="Proteomes" id="UP000230551"/>
    </source>
</evidence>
<accession>A0A2G5PER0</accession>
<proteinExistence type="predicted"/>